<name>A0A9D4Q1Z4_RHISA</name>
<evidence type="ECO:0000256" key="2">
    <source>
        <dbReference type="ARBA" id="ARBA00010790"/>
    </source>
</evidence>
<feature type="domain" description="Glucose-methanol-choline oxidoreductase N-terminal" evidence="6">
    <location>
        <begin position="154"/>
        <end position="177"/>
    </location>
</feature>
<dbReference type="EMBL" id="JABSTV010001249">
    <property type="protein sequence ID" value="KAH7962931.1"/>
    <property type="molecule type" value="Genomic_DNA"/>
</dbReference>
<dbReference type="GO" id="GO:0016614">
    <property type="term" value="F:oxidoreductase activity, acting on CH-OH group of donors"/>
    <property type="evidence" value="ECO:0007669"/>
    <property type="project" value="InterPro"/>
</dbReference>
<sequence length="211" mass="23650">MNDLIRALRTCEASSRYLYEAESLSWIRNDSIMSGDLDSIVFALWGRGAAPQSELGLFFAMVNLVIHLPFTDLPVLRHYELGELRSQYDYVIVGGGSAGCVIANRLSADPNVTVLLLEAGGLEMASRQIPAAAPFNLRGHDDWDYHSRLSLSRGKVLGGSSVLNFMLYTRGNPRDYERWVRDYGATGWGYEDVLPHFKEIEDYRAGPVDRE</sequence>
<keyword evidence="8" id="KW-1185">Reference proteome</keyword>
<dbReference type="InterPro" id="IPR000172">
    <property type="entry name" value="GMC_OxRdtase_N"/>
</dbReference>
<dbReference type="InterPro" id="IPR036188">
    <property type="entry name" value="FAD/NAD-bd_sf"/>
</dbReference>
<dbReference type="SUPFAM" id="SSF51905">
    <property type="entry name" value="FAD/NAD(P)-binding domain"/>
    <property type="match status" value="1"/>
</dbReference>
<dbReference type="Pfam" id="PF00732">
    <property type="entry name" value="GMC_oxred_N"/>
    <property type="match status" value="1"/>
</dbReference>
<comment type="cofactor">
    <cofactor evidence="1">
        <name>FAD</name>
        <dbReference type="ChEBI" id="CHEBI:57692"/>
    </cofactor>
</comment>
<dbReference type="PANTHER" id="PTHR11552:SF147">
    <property type="entry name" value="CHOLINE DEHYDROGENASE, MITOCHONDRIAL"/>
    <property type="match status" value="1"/>
</dbReference>
<dbReference type="VEuPathDB" id="VectorBase:RSAN_048292"/>
<evidence type="ECO:0000313" key="7">
    <source>
        <dbReference type="EMBL" id="KAH7962931.1"/>
    </source>
</evidence>
<reference evidence="7" key="1">
    <citation type="journal article" date="2020" name="Cell">
        <title>Large-Scale Comparative Analyses of Tick Genomes Elucidate Their Genetic Diversity and Vector Capacities.</title>
        <authorList>
            <consortium name="Tick Genome and Microbiome Consortium (TIGMIC)"/>
            <person name="Jia N."/>
            <person name="Wang J."/>
            <person name="Shi W."/>
            <person name="Du L."/>
            <person name="Sun Y."/>
            <person name="Zhan W."/>
            <person name="Jiang J.F."/>
            <person name="Wang Q."/>
            <person name="Zhang B."/>
            <person name="Ji P."/>
            <person name="Bell-Sakyi L."/>
            <person name="Cui X.M."/>
            <person name="Yuan T.T."/>
            <person name="Jiang B.G."/>
            <person name="Yang W.F."/>
            <person name="Lam T.T."/>
            <person name="Chang Q.C."/>
            <person name="Ding S.J."/>
            <person name="Wang X.J."/>
            <person name="Zhu J.G."/>
            <person name="Ruan X.D."/>
            <person name="Zhao L."/>
            <person name="Wei J.T."/>
            <person name="Ye R.Z."/>
            <person name="Que T.C."/>
            <person name="Du C.H."/>
            <person name="Zhou Y.H."/>
            <person name="Cheng J.X."/>
            <person name="Dai P.F."/>
            <person name="Guo W.B."/>
            <person name="Han X.H."/>
            <person name="Huang E.J."/>
            <person name="Li L.F."/>
            <person name="Wei W."/>
            <person name="Gao Y.C."/>
            <person name="Liu J.Z."/>
            <person name="Shao H.Z."/>
            <person name="Wang X."/>
            <person name="Wang C.C."/>
            <person name="Yang T.C."/>
            <person name="Huo Q.B."/>
            <person name="Li W."/>
            <person name="Chen H.Y."/>
            <person name="Chen S.E."/>
            <person name="Zhou L.G."/>
            <person name="Ni X.B."/>
            <person name="Tian J.H."/>
            <person name="Sheng Y."/>
            <person name="Liu T."/>
            <person name="Pan Y.S."/>
            <person name="Xia L.Y."/>
            <person name="Li J."/>
            <person name="Zhao F."/>
            <person name="Cao W.C."/>
        </authorList>
    </citation>
    <scope>NUCLEOTIDE SEQUENCE</scope>
    <source>
        <strain evidence="7">Rsan-2018</strain>
    </source>
</reference>
<dbReference type="GO" id="GO:0050660">
    <property type="term" value="F:flavin adenine dinucleotide binding"/>
    <property type="evidence" value="ECO:0007669"/>
    <property type="project" value="InterPro"/>
</dbReference>
<dbReference type="PROSITE" id="PS00623">
    <property type="entry name" value="GMC_OXRED_1"/>
    <property type="match status" value="1"/>
</dbReference>
<proteinExistence type="inferred from homology"/>
<evidence type="ECO:0000256" key="1">
    <source>
        <dbReference type="ARBA" id="ARBA00001974"/>
    </source>
</evidence>
<evidence type="ECO:0000259" key="6">
    <source>
        <dbReference type="PROSITE" id="PS00623"/>
    </source>
</evidence>
<organism evidence="7 8">
    <name type="scientific">Rhipicephalus sanguineus</name>
    <name type="common">Brown dog tick</name>
    <name type="synonym">Ixodes sanguineus</name>
    <dbReference type="NCBI Taxonomy" id="34632"/>
    <lineage>
        <taxon>Eukaryota</taxon>
        <taxon>Metazoa</taxon>
        <taxon>Ecdysozoa</taxon>
        <taxon>Arthropoda</taxon>
        <taxon>Chelicerata</taxon>
        <taxon>Arachnida</taxon>
        <taxon>Acari</taxon>
        <taxon>Parasitiformes</taxon>
        <taxon>Ixodida</taxon>
        <taxon>Ixodoidea</taxon>
        <taxon>Ixodidae</taxon>
        <taxon>Rhipicephalinae</taxon>
        <taxon>Rhipicephalus</taxon>
        <taxon>Rhipicephalus</taxon>
    </lineage>
</organism>
<evidence type="ECO:0000256" key="3">
    <source>
        <dbReference type="ARBA" id="ARBA00022630"/>
    </source>
</evidence>
<dbReference type="PANTHER" id="PTHR11552">
    <property type="entry name" value="GLUCOSE-METHANOL-CHOLINE GMC OXIDOREDUCTASE"/>
    <property type="match status" value="1"/>
</dbReference>
<dbReference type="AlphaFoldDB" id="A0A9D4Q1Z4"/>
<accession>A0A9D4Q1Z4</accession>
<comment type="caution">
    <text evidence="7">The sequence shown here is derived from an EMBL/GenBank/DDBJ whole genome shotgun (WGS) entry which is preliminary data.</text>
</comment>
<reference evidence="7" key="2">
    <citation type="submission" date="2021-09" db="EMBL/GenBank/DDBJ databases">
        <authorList>
            <person name="Jia N."/>
            <person name="Wang J."/>
            <person name="Shi W."/>
            <person name="Du L."/>
            <person name="Sun Y."/>
            <person name="Zhan W."/>
            <person name="Jiang J."/>
            <person name="Wang Q."/>
            <person name="Zhang B."/>
            <person name="Ji P."/>
            <person name="Sakyi L.B."/>
            <person name="Cui X."/>
            <person name="Yuan T."/>
            <person name="Jiang B."/>
            <person name="Yang W."/>
            <person name="Lam T.T.-Y."/>
            <person name="Chang Q."/>
            <person name="Ding S."/>
            <person name="Wang X."/>
            <person name="Zhu J."/>
            <person name="Ruan X."/>
            <person name="Zhao L."/>
            <person name="Wei J."/>
            <person name="Que T."/>
            <person name="Du C."/>
            <person name="Cheng J."/>
            <person name="Dai P."/>
            <person name="Han X."/>
            <person name="Huang E."/>
            <person name="Gao Y."/>
            <person name="Liu J."/>
            <person name="Shao H."/>
            <person name="Ye R."/>
            <person name="Li L."/>
            <person name="Wei W."/>
            <person name="Wang X."/>
            <person name="Wang C."/>
            <person name="Huo Q."/>
            <person name="Li W."/>
            <person name="Guo W."/>
            <person name="Chen H."/>
            <person name="Chen S."/>
            <person name="Zhou L."/>
            <person name="Zhou L."/>
            <person name="Ni X."/>
            <person name="Tian J."/>
            <person name="Zhou Y."/>
            <person name="Sheng Y."/>
            <person name="Liu T."/>
            <person name="Pan Y."/>
            <person name="Xia L."/>
            <person name="Li J."/>
            <person name="Zhao F."/>
            <person name="Cao W."/>
        </authorList>
    </citation>
    <scope>NUCLEOTIDE SEQUENCE</scope>
    <source>
        <strain evidence="7">Rsan-2018</strain>
        <tissue evidence="7">Larvae</tissue>
    </source>
</reference>
<protein>
    <recommendedName>
        <fullName evidence="6">Glucose-methanol-choline oxidoreductase N-terminal domain-containing protein</fullName>
    </recommendedName>
</protein>
<dbReference type="InterPro" id="IPR012132">
    <property type="entry name" value="GMC_OxRdtase"/>
</dbReference>
<evidence type="ECO:0000256" key="5">
    <source>
        <dbReference type="RuleBase" id="RU003968"/>
    </source>
</evidence>
<evidence type="ECO:0000256" key="4">
    <source>
        <dbReference type="ARBA" id="ARBA00022827"/>
    </source>
</evidence>
<keyword evidence="4 5" id="KW-0274">FAD</keyword>
<dbReference type="Gene3D" id="3.50.50.60">
    <property type="entry name" value="FAD/NAD(P)-binding domain"/>
    <property type="match status" value="1"/>
</dbReference>
<dbReference type="Proteomes" id="UP000821837">
    <property type="component" value="Chromosome 3"/>
</dbReference>
<evidence type="ECO:0000313" key="8">
    <source>
        <dbReference type="Proteomes" id="UP000821837"/>
    </source>
</evidence>
<comment type="similarity">
    <text evidence="2 5">Belongs to the GMC oxidoreductase family.</text>
</comment>
<keyword evidence="3 5" id="KW-0285">Flavoprotein</keyword>
<gene>
    <name evidence="7" type="ORF">HPB52_018794</name>
</gene>